<dbReference type="AlphaFoldDB" id="A0A1V6PDV3"/>
<dbReference type="GO" id="GO:0005739">
    <property type="term" value="C:mitochondrion"/>
    <property type="evidence" value="ECO:0007669"/>
    <property type="project" value="UniProtKB-SubCell"/>
</dbReference>
<dbReference type="GO" id="GO:0003697">
    <property type="term" value="F:single-stranded DNA binding"/>
    <property type="evidence" value="ECO:0007669"/>
    <property type="project" value="InterPro"/>
</dbReference>
<reference evidence="12" key="1">
    <citation type="journal article" date="2017" name="Nat. Microbiol.">
        <title>Global analysis of biosynthetic gene clusters reveals vast potential of secondary metabolite production in Penicillium species.</title>
        <authorList>
            <person name="Nielsen J.C."/>
            <person name="Grijseels S."/>
            <person name="Prigent S."/>
            <person name="Ji B."/>
            <person name="Dainat J."/>
            <person name="Nielsen K.F."/>
            <person name="Frisvad J.C."/>
            <person name="Workman M."/>
            <person name="Nielsen J."/>
        </authorList>
    </citation>
    <scope>NUCLEOTIDE SEQUENCE [LARGE SCALE GENOMIC DNA]</scope>
    <source>
        <strain evidence="12">IBT 11843</strain>
    </source>
</reference>
<evidence type="ECO:0000256" key="9">
    <source>
        <dbReference type="SAM" id="Coils"/>
    </source>
</evidence>
<organism evidence="11 12">
    <name type="scientific">Penicillium decumbens</name>
    <dbReference type="NCBI Taxonomy" id="69771"/>
    <lineage>
        <taxon>Eukaryota</taxon>
        <taxon>Fungi</taxon>
        <taxon>Dikarya</taxon>
        <taxon>Ascomycota</taxon>
        <taxon>Pezizomycotina</taxon>
        <taxon>Eurotiomycetes</taxon>
        <taxon>Eurotiomycetidae</taxon>
        <taxon>Eurotiales</taxon>
        <taxon>Aspergillaceae</taxon>
        <taxon>Penicillium</taxon>
    </lineage>
</organism>
<keyword evidence="7" id="KW-0687">Ribonucleoprotein</keyword>
<dbReference type="GO" id="GO:0005840">
    <property type="term" value="C:ribosome"/>
    <property type="evidence" value="ECO:0007669"/>
    <property type="project" value="UniProtKB-KW"/>
</dbReference>
<evidence type="ECO:0000256" key="10">
    <source>
        <dbReference type="SAM" id="MobiDB-lite"/>
    </source>
</evidence>
<dbReference type="OrthoDB" id="5333655at2759"/>
<feature type="coiled-coil region" evidence="9">
    <location>
        <begin position="235"/>
        <end position="265"/>
    </location>
</feature>
<dbReference type="STRING" id="69771.A0A1V6PDV3"/>
<evidence type="ECO:0000256" key="5">
    <source>
        <dbReference type="ARBA" id="ARBA00023128"/>
    </source>
</evidence>
<name>A0A1V6PDV3_PENDC</name>
<evidence type="ECO:0000256" key="8">
    <source>
        <dbReference type="ARBA" id="ARBA00035185"/>
    </source>
</evidence>
<dbReference type="Pfam" id="PF12829">
    <property type="entry name" value="Mhr1"/>
    <property type="match status" value="1"/>
</dbReference>
<feature type="region of interest" description="Disordered" evidence="10">
    <location>
        <begin position="28"/>
        <end position="47"/>
    </location>
</feature>
<comment type="similarity">
    <text evidence="2">Belongs to the mitochondrion-specific ribosomal protein mL67 family.</text>
</comment>
<protein>
    <recommendedName>
        <fullName evidence="8">Large ribosomal subunit protein mL67</fullName>
    </recommendedName>
</protein>
<keyword evidence="3" id="KW-0689">Ribosomal protein</keyword>
<evidence type="ECO:0000256" key="3">
    <source>
        <dbReference type="ARBA" id="ARBA00022980"/>
    </source>
</evidence>
<dbReference type="PANTHER" id="PTHR28184:SF1">
    <property type="entry name" value="LARGE RIBOSOMAL SUBUNIT PROTEIN ML67"/>
    <property type="match status" value="1"/>
</dbReference>
<evidence type="ECO:0000256" key="1">
    <source>
        <dbReference type="ARBA" id="ARBA00004173"/>
    </source>
</evidence>
<dbReference type="EMBL" id="MDYL01000009">
    <property type="protein sequence ID" value="OQD74802.1"/>
    <property type="molecule type" value="Genomic_DNA"/>
</dbReference>
<dbReference type="GO" id="GO:0000150">
    <property type="term" value="F:DNA strand exchange activity"/>
    <property type="evidence" value="ECO:0007669"/>
    <property type="project" value="InterPro"/>
</dbReference>
<keyword evidence="4" id="KW-0805">Transcription regulation</keyword>
<comment type="subcellular location">
    <subcellularLocation>
        <location evidence="1">Mitochondrion</location>
    </subcellularLocation>
</comment>
<sequence>MASSTASKPIQKILDSTKIASLSKFIRKPPVDPSQPIQGRPREKNSNAFKEYVNRESVRLQKALNSISHGKHIFVYHNVRTKQVVYSLTRYLEKNNLLRQMVYHGKKTVPADLRRDMWVPYYSVHFGDARLGLRAYQLLREFSMQRQFSPPPEMITVTKEYLALKRPKDPVEAEEFDELNKKRIGKPMEKKERARVLMDQKATSVADIAAVLAIQQEEIQNGLLDDNSKRGYLTKKARQRRREALQRETEKALERKARIEALEQQLRKHDRSGVEIKIGEEDGAYPDNAETVKLLWRDVHDARYADSWPSNVEHGELEIKRGALIGQERRLDSTNEVVTEHEFNERKDEQKEDQKEDQKDERKEERKEE</sequence>
<evidence type="ECO:0000256" key="4">
    <source>
        <dbReference type="ARBA" id="ARBA00023015"/>
    </source>
</evidence>
<dbReference type="GO" id="GO:0003735">
    <property type="term" value="F:structural constituent of ribosome"/>
    <property type="evidence" value="ECO:0007669"/>
    <property type="project" value="TreeGrafter"/>
</dbReference>
<proteinExistence type="inferred from homology"/>
<keyword evidence="6" id="KW-0804">Transcription</keyword>
<feature type="region of interest" description="Disordered" evidence="10">
    <location>
        <begin position="330"/>
        <end position="369"/>
    </location>
</feature>
<evidence type="ECO:0000256" key="7">
    <source>
        <dbReference type="ARBA" id="ARBA00023274"/>
    </source>
</evidence>
<keyword evidence="12" id="KW-1185">Reference proteome</keyword>
<gene>
    <name evidence="11" type="ORF">PENDEC_c009G03645</name>
</gene>
<accession>A0A1V6PDV3</accession>
<dbReference type="InterPro" id="IPR024629">
    <property type="entry name" value="Ribosomal_mL67"/>
</dbReference>
<dbReference type="Proteomes" id="UP000191522">
    <property type="component" value="Unassembled WGS sequence"/>
</dbReference>
<evidence type="ECO:0000313" key="12">
    <source>
        <dbReference type="Proteomes" id="UP000191522"/>
    </source>
</evidence>
<dbReference type="GO" id="GO:1990904">
    <property type="term" value="C:ribonucleoprotein complex"/>
    <property type="evidence" value="ECO:0007669"/>
    <property type="project" value="UniProtKB-KW"/>
</dbReference>
<dbReference type="OMA" id="GQIMMKK"/>
<evidence type="ECO:0000256" key="2">
    <source>
        <dbReference type="ARBA" id="ARBA00010741"/>
    </source>
</evidence>
<dbReference type="PANTHER" id="PTHR28184">
    <property type="entry name" value="MITOCHONDRIAL HOMOLOGOUS RECOMBINATION PROTEIN 1"/>
    <property type="match status" value="1"/>
</dbReference>
<comment type="caution">
    <text evidence="11">The sequence shown here is derived from an EMBL/GenBank/DDBJ whole genome shotgun (WGS) entry which is preliminary data.</text>
</comment>
<keyword evidence="5" id="KW-0496">Mitochondrion</keyword>
<evidence type="ECO:0000313" key="11">
    <source>
        <dbReference type="EMBL" id="OQD74802.1"/>
    </source>
</evidence>
<evidence type="ECO:0000256" key="6">
    <source>
        <dbReference type="ARBA" id="ARBA00023163"/>
    </source>
</evidence>
<keyword evidence="9" id="KW-0175">Coiled coil</keyword>